<evidence type="ECO:0000313" key="1">
    <source>
        <dbReference type="EMBL" id="CCH47600.1"/>
    </source>
</evidence>
<dbReference type="KEGG" id="dpi:BN4_10362"/>
<sequence length="126" mass="14840">MAEIKQLPGTGCLHHETARCFYQEHLNPGYYTRWRCRVLVHWGDAYDDFLDRVGAFKVDDSSVPDLWERQFQRLARDVFHCLDYTHAPNNDIPHCVYVVDGLCLLSLPKCTGRCRHFRLDRSRQSI</sequence>
<protein>
    <submittedName>
        <fullName evidence="1">Uncharacterized protein</fullName>
    </submittedName>
</protein>
<dbReference type="HOGENOM" id="CLU_134296_0_0_7"/>
<gene>
    <name evidence="1" type="ordered locus">BN4_10362</name>
</gene>
<organism evidence="1 2">
    <name type="scientific">Pseudodesulfovibrio piezophilus (strain DSM 21447 / JCM 15486 / C1TLV30)</name>
    <name type="common">Desulfovibrio piezophilus</name>
    <dbReference type="NCBI Taxonomy" id="1322246"/>
    <lineage>
        <taxon>Bacteria</taxon>
        <taxon>Pseudomonadati</taxon>
        <taxon>Thermodesulfobacteriota</taxon>
        <taxon>Desulfovibrionia</taxon>
        <taxon>Desulfovibrionales</taxon>
        <taxon>Desulfovibrionaceae</taxon>
    </lineage>
</organism>
<reference evidence="1 2" key="1">
    <citation type="journal article" date="2013" name="PLoS ONE">
        <title>The first genomic and proteomic characterization of a deep-sea sulfate reducer: insights into the piezophilic lifestyle of Desulfovibrio piezophilus.</title>
        <authorList>
            <person name="Pradel N."/>
            <person name="Ji B."/>
            <person name="Gimenez G."/>
            <person name="Talla E."/>
            <person name="Lenoble P."/>
            <person name="Garel M."/>
            <person name="Tamburini C."/>
            <person name="Fourquet P."/>
            <person name="Lebrun R."/>
            <person name="Bertin P."/>
            <person name="Denis Y."/>
            <person name="Pophillat M."/>
            <person name="Barbe V."/>
            <person name="Ollivier B."/>
            <person name="Dolla A."/>
        </authorList>
    </citation>
    <scope>NUCLEOTIDE SEQUENCE [LARGE SCALE GENOMIC DNA]</scope>
    <source>
        <strain evidence="2">DSM 10523 / SB164P1</strain>
    </source>
</reference>
<dbReference type="RefSeq" id="WP_015413655.1">
    <property type="nucleotide sequence ID" value="NC_020409.1"/>
</dbReference>
<accession>M1WLC0</accession>
<dbReference type="STRING" id="1322246.BN4_10362"/>
<keyword evidence="2" id="KW-1185">Reference proteome</keyword>
<proteinExistence type="predicted"/>
<dbReference type="eggNOG" id="ENOG5033HBG">
    <property type="taxonomic scope" value="Bacteria"/>
</dbReference>
<dbReference type="EMBL" id="FO203427">
    <property type="protein sequence ID" value="CCH47600.1"/>
    <property type="molecule type" value="Genomic_DNA"/>
</dbReference>
<dbReference type="Proteomes" id="UP000011724">
    <property type="component" value="Chromosome"/>
</dbReference>
<dbReference type="AlphaFoldDB" id="M1WLC0"/>
<name>M1WLC0_PSEP2</name>
<dbReference type="PATRIC" id="fig|879567.3.peg.372"/>
<evidence type="ECO:0000313" key="2">
    <source>
        <dbReference type="Proteomes" id="UP000011724"/>
    </source>
</evidence>
<dbReference type="OrthoDB" id="5459010at2"/>
<dbReference type="BioCyc" id="DPIE1322246:BN4_RS17430-MONOMER"/>
<reference evidence="2" key="2">
    <citation type="journal article" date="2013" name="Stand. Genomic Sci.">
        <title>Complete genome sequence of Desulfocapsa sulfexigens, a marine deltaproteobacterium specialized in disproportionating inorganic sulfur compounds.</title>
        <authorList>
            <person name="Finster K.W."/>
            <person name="Kjeldsen K.U."/>
            <person name="Kube M."/>
            <person name="Reinhardt R."/>
            <person name="Mussmann M."/>
            <person name="Amann R."/>
            <person name="Schreiber L."/>
        </authorList>
    </citation>
    <scope>NUCLEOTIDE SEQUENCE [LARGE SCALE GENOMIC DNA]</scope>
    <source>
        <strain evidence="2">DSM 10523 / SB164P1</strain>
    </source>
</reference>